<comment type="caution">
    <text evidence="1">The sequence shown here is derived from an EMBL/GenBank/DDBJ whole genome shotgun (WGS) entry which is preliminary data.</text>
</comment>
<gene>
    <name evidence="1" type="ORF">B1R32_11451</name>
</gene>
<organism evidence="1 2">
    <name type="scientific">Abditibacterium utsteinense</name>
    <dbReference type="NCBI Taxonomy" id="1960156"/>
    <lineage>
        <taxon>Bacteria</taxon>
        <taxon>Pseudomonadati</taxon>
        <taxon>Abditibacteriota</taxon>
        <taxon>Abditibacteriia</taxon>
        <taxon>Abditibacteriales</taxon>
        <taxon>Abditibacteriaceae</taxon>
        <taxon>Abditibacterium</taxon>
    </lineage>
</organism>
<protein>
    <submittedName>
        <fullName evidence="1">Uncharacterized protein</fullName>
    </submittedName>
</protein>
<dbReference type="Gene3D" id="3.40.50.1820">
    <property type="entry name" value="alpha/beta hydrolase"/>
    <property type="match status" value="1"/>
</dbReference>
<keyword evidence="2" id="KW-1185">Reference proteome</keyword>
<evidence type="ECO:0000313" key="2">
    <source>
        <dbReference type="Proteomes" id="UP000237684"/>
    </source>
</evidence>
<dbReference type="Proteomes" id="UP000237684">
    <property type="component" value="Unassembled WGS sequence"/>
</dbReference>
<evidence type="ECO:0000313" key="1">
    <source>
        <dbReference type="EMBL" id="PQV63226.1"/>
    </source>
</evidence>
<dbReference type="InParanoid" id="A0A2S8SR19"/>
<accession>A0A2S8SR19</accession>
<sequence>MRYSPIARDFATNRELFLPKRVHLASIDAPKPLNCAILHGWHSLYAPLIGLENTLRALPSGQNVRFWRVTYDTHWKSFGQSAREISFELEKRGVEAQNTLLVGYSMGGVVSRAMIADGFDAAGALCLCSPHLGPAPWMPSGDIGSLSIAPWSAKLSRLNHHPRDVQKRHDYFFQAFTFKDKSGVQRHDRIVTQKSALALVLGQQITRNSHELNYSGIAPGCDPHLHGMAPNFLPEALAWCDTKFAAMNL</sequence>
<dbReference type="EMBL" id="NIGF01000014">
    <property type="protein sequence ID" value="PQV63226.1"/>
    <property type="molecule type" value="Genomic_DNA"/>
</dbReference>
<dbReference type="RefSeq" id="WP_106380638.1">
    <property type="nucleotide sequence ID" value="NZ_NIGF01000014.1"/>
</dbReference>
<dbReference type="InterPro" id="IPR029058">
    <property type="entry name" value="AB_hydrolase_fold"/>
</dbReference>
<dbReference type="OrthoDB" id="9801450at2"/>
<name>A0A2S8SR19_9BACT</name>
<proteinExistence type="predicted"/>
<reference evidence="1 2" key="1">
    <citation type="journal article" date="2018" name="Syst. Appl. Microbiol.">
        <title>Abditibacterium utsteinense sp. nov., the first cultivated member of candidate phylum FBP, isolated from ice-free Antarctic soil samples.</title>
        <authorList>
            <person name="Tahon G."/>
            <person name="Tytgat B."/>
            <person name="Lebbe L."/>
            <person name="Carlier A."/>
            <person name="Willems A."/>
        </authorList>
    </citation>
    <scope>NUCLEOTIDE SEQUENCE [LARGE SCALE GENOMIC DNA]</scope>
    <source>
        <strain evidence="1 2">LMG 29911</strain>
    </source>
</reference>
<dbReference type="AlphaFoldDB" id="A0A2S8SR19"/>
<dbReference type="SUPFAM" id="SSF53474">
    <property type="entry name" value="alpha/beta-Hydrolases"/>
    <property type="match status" value="1"/>
</dbReference>